<feature type="domain" description="C1q" evidence="3">
    <location>
        <begin position="1383"/>
        <end position="1522"/>
    </location>
</feature>
<dbReference type="InterPro" id="IPR045669">
    <property type="entry name" value="FHIP_C"/>
</dbReference>
<dbReference type="InterPro" id="IPR008983">
    <property type="entry name" value="Tumour_necrosis_fac-like_dom"/>
</dbReference>
<feature type="region of interest" description="Disordered" evidence="2">
    <location>
        <begin position="686"/>
        <end position="811"/>
    </location>
</feature>
<feature type="domain" description="C1q" evidence="3">
    <location>
        <begin position="1526"/>
        <end position="1663"/>
    </location>
</feature>
<keyword evidence="5" id="KW-1185">Reference proteome</keyword>
<dbReference type="SMART" id="SM00110">
    <property type="entry name" value="C1Q"/>
    <property type="match status" value="4"/>
</dbReference>
<dbReference type="PANTHER" id="PTHR21705:SF11">
    <property type="entry name" value="FHIP FAMILY PROTEIN CG3558"/>
    <property type="match status" value="1"/>
</dbReference>
<feature type="compositionally biased region" description="Polar residues" evidence="2">
    <location>
        <begin position="784"/>
        <end position="811"/>
    </location>
</feature>
<dbReference type="EMBL" id="UYJE01010415">
    <property type="protein sequence ID" value="VDI82958.1"/>
    <property type="molecule type" value="Genomic_DNA"/>
</dbReference>
<comment type="similarity">
    <text evidence="1">Belongs to the FHIP family.</text>
</comment>
<dbReference type="SUPFAM" id="SSF49842">
    <property type="entry name" value="TNF-like"/>
    <property type="match status" value="4"/>
</dbReference>
<name>A0A8B6HQK2_MYTGA</name>
<feature type="compositionally biased region" description="Basic and acidic residues" evidence="2">
    <location>
        <begin position="701"/>
        <end position="715"/>
    </location>
</feature>
<sequence length="1668" mass="185263">MSWFKRGRNDSKLSSKSGSSDSLLDGRPRSETDPQTCLEVFKNHWSQAVGIINKGQIQDKGQQAIDEVDTVFQNFEQMLTLLENEEGLDDNGQGMPGPILHYLLENQIFEKVSVWCQSQTEQTDKIILEQLRLYEQLISQSHQILLIHKAVIQPLLRLLSFCEETQNSAEIEVRLVLVLHQICVCISQQTLILESFFNTNANHGPARFLIFSLLIPFIHRERRIGQQARDALLLIMSLSSKHPHIGQYIAEHSDFCPVLATGLKFCNAVVQISDPQVRCQLIQYIYDGFLVPVLGPALHQDVSGLPLPLLDSPMFLNSREEVIAATAYLELFLRKITEPALTRAFIRFILTEQNDEIIILDSLTTRINSSSRLLCSASLSLFKTLVDLNCEDVMFEIIFKHLIPCSHVMVSQRRAVKDLDLYSKSSERFLSLRPSCLVTGSQDIHKIPDIDVDRSRSNSFENSKSNFTTNSIGGKLEQYDSNYIDYLSEAKLLLENCSKACTVWTYPYNGDIPPHEVFQEIMSPECSKNWLSDSDVRTVISEQTANLKSCDTSVSDINCLHTENSQVSSGNEDSKASTNLSGADEVFASDSSVAYSTIPEVSDVLRNIDWTSLDDPNSPVEDVSEFIDYLKEVGTPPDEDPSIQTSIQSLSSVFSSLRSLSSSRTSTPCTSKCDYSKPDDISVSSSLSLEKSSETVLNSDQELKSTSDPKVKFESGDATTFEVIDSVNQAESNHNKSEDSETGSETWSAQNKSENKSNQQNDTSYIEITMSSLPHGKSLPNDMATLQNGTTSPCSNASTDGSTKRSVSFSLPTTSMQSSVSKVPSGAGLSSTPGIGPFLTALLTKLEGMIQNPFAVNFLLTGIISRLAAFPQPLLRSFLLSHNLVFQPTVKSLLQVIASVRQKVDHCSYTIPNFEQLLLKARMTLIVREENWRHGIDPNQLQNNAVTVSAPPPPEPVQKEKRKLSLTDLLFRRTPNSQRKTSNYKAGKGAPQLQIIPGGKGYRYVNQRQQNIPDNPMDSPKTRHSVYCAVILDEFVKELAAICQEHAVLILDEVYGRTPSDYVDAGNSVFLNLDENDKIYIKAHDNYDTVIYGAGDQVYTTFTGVLLATSSATPFNAFSAGLTHSIALTTNQRISYDRLITNRGTPTYDKSTGTFTAASSGFYIFHYHALATSDDELWLDLFYNDQYINSAYYKTPNEYAYAGNTAIINLKKGDKLSVRSRRTGGLYGDIGTHQTCTTFSGSMLPLSSIEYGGDDVVAFTKGRATHEHLTHGEILTFDKTITNINAYFSADGKFVCSTPGLYAFHFYAVTKSNEHVWLELFRNDDYIVSVYGNYVDAGNSVFINLEMDDTVYIKARDNYDNVIFGAGDEVYTTFTGLLLAVSDNDGLDAFSVGLNHSINLTTSQHVLYDRIIASRGAPAYDKDTGTFTAAHPGLYIFHYHALATSDHKLWLDLYYNDQYINSAYGKTPNESADAGNTAIINLHTGDKVFVRSRRAGGIYGDIGTNQTYTTFSGSILSPSTDYIENGQAEEIAFSVGISAHHTQAQGHTVIFNRVFINHGLGYDTKTGKFTAKYSGIYVFHFHALYHSDKPIWIDLYHNFMYVNSIYGHVPSGYVTGSNSASLELLQGDEVFLDIKSHNTALYGVPTEIYCTFSGYLLALLPKYQPIIG</sequence>
<organism evidence="4 5">
    <name type="scientific">Mytilus galloprovincialis</name>
    <name type="common">Mediterranean mussel</name>
    <dbReference type="NCBI Taxonomy" id="29158"/>
    <lineage>
        <taxon>Eukaryota</taxon>
        <taxon>Metazoa</taxon>
        <taxon>Spiralia</taxon>
        <taxon>Lophotrochozoa</taxon>
        <taxon>Mollusca</taxon>
        <taxon>Bivalvia</taxon>
        <taxon>Autobranchia</taxon>
        <taxon>Pteriomorphia</taxon>
        <taxon>Mytilida</taxon>
        <taxon>Mytiloidea</taxon>
        <taxon>Mytilidae</taxon>
        <taxon>Mytilinae</taxon>
        <taxon>Mytilus</taxon>
    </lineage>
</organism>
<gene>
    <name evidence="4" type="ORF">MGAL_10B054974</name>
</gene>
<evidence type="ECO:0000313" key="4">
    <source>
        <dbReference type="EMBL" id="VDI82958.1"/>
    </source>
</evidence>
<dbReference type="Pfam" id="PF00386">
    <property type="entry name" value="C1q"/>
    <property type="match status" value="4"/>
</dbReference>
<evidence type="ECO:0000256" key="1">
    <source>
        <dbReference type="ARBA" id="ARBA00024336"/>
    </source>
</evidence>
<comment type="caution">
    <text evidence="4">The sequence shown here is derived from an EMBL/GenBank/DDBJ whole genome shotgun (WGS) entry which is preliminary data.</text>
</comment>
<accession>A0A8B6HQK2</accession>
<feature type="compositionally biased region" description="Low complexity" evidence="2">
    <location>
        <begin position="14"/>
        <end position="23"/>
    </location>
</feature>
<dbReference type="Pfam" id="PF19311">
    <property type="entry name" value="KELAA"/>
    <property type="match status" value="1"/>
</dbReference>
<dbReference type="PROSITE" id="PS50871">
    <property type="entry name" value="C1Q"/>
    <property type="match status" value="3"/>
</dbReference>
<feature type="compositionally biased region" description="Low complexity" evidence="2">
    <location>
        <begin position="750"/>
        <end position="761"/>
    </location>
</feature>
<evidence type="ECO:0000256" key="2">
    <source>
        <dbReference type="SAM" id="MobiDB-lite"/>
    </source>
</evidence>
<dbReference type="PRINTS" id="PR00007">
    <property type="entry name" value="COMPLEMNTC1Q"/>
</dbReference>
<dbReference type="Proteomes" id="UP000596742">
    <property type="component" value="Unassembled WGS sequence"/>
</dbReference>
<reference evidence="4" key="1">
    <citation type="submission" date="2018-11" db="EMBL/GenBank/DDBJ databases">
        <authorList>
            <person name="Alioto T."/>
            <person name="Alioto T."/>
        </authorList>
    </citation>
    <scope>NUCLEOTIDE SEQUENCE</scope>
</reference>
<feature type="domain" description="C1q" evidence="3">
    <location>
        <begin position="1111"/>
        <end position="1250"/>
    </location>
</feature>
<dbReference type="InterPro" id="IPR001073">
    <property type="entry name" value="C1q_dom"/>
</dbReference>
<dbReference type="OrthoDB" id="6287422at2759"/>
<dbReference type="InterPro" id="IPR019384">
    <property type="entry name" value="FHIP"/>
</dbReference>
<dbReference type="Gene3D" id="2.60.120.40">
    <property type="match status" value="5"/>
</dbReference>
<dbReference type="InterPro" id="IPR045668">
    <property type="entry name" value="FHIP_KELAA_motif"/>
</dbReference>
<feature type="region of interest" description="Disordered" evidence="2">
    <location>
        <begin position="1"/>
        <end position="31"/>
    </location>
</feature>
<evidence type="ECO:0000259" key="3">
    <source>
        <dbReference type="PROSITE" id="PS50871"/>
    </source>
</evidence>
<evidence type="ECO:0000313" key="5">
    <source>
        <dbReference type="Proteomes" id="UP000596742"/>
    </source>
</evidence>
<proteinExistence type="inferred from homology"/>
<dbReference type="PANTHER" id="PTHR21705">
    <property type="entry name" value="RAI16 PROTEIN-RELATED"/>
    <property type="match status" value="1"/>
</dbReference>
<feature type="compositionally biased region" description="Polar residues" evidence="2">
    <location>
        <begin position="762"/>
        <end position="772"/>
    </location>
</feature>
<protein>
    <recommendedName>
        <fullName evidence="3">C1q domain-containing protein</fullName>
    </recommendedName>
</protein>
<dbReference type="Pfam" id="PF10257">
    <property type="entry name" value="RAI16-like"/>
    <property type="match status" value="1"/>
</dbReference>
<dbReference type="Pfam" id="PF19314">
    <property type="entry name" value="DUF5917"/>
    <property type="match status" value="1"/>
</dbReference>